<dbReference type="GO" id="GO:0003677">
    <property type="term" value="F:DNA binding"/>
    <property type="evidence" value="ECO:0007669"/>
    <property type="project" value="UniProtKB-KW"/>
</dbReference>
<keyword evidence="6" id="KW-1185">Reference proteome</keyword>
<evidence type="ECO:0000313" key="6">
    <source>
        <dbReference type="Proteomes" id="UP000518288"/>
    </source>
</evidence>
<dbReference type="SUPFAM" id="SSF46894">
    <property type="entry name" value="C-terminal effector domain of the bipartite response regulators"/>
    <property type="match status" value="1"/>
</dbReference>
<proteinExistence type="predicted"/>
<dbReference type="Pfam" id="PF00196">
    <property type="entry name" value="GerE"/>
    <property type="match status" value="1"/>
</dbReference>
<keyword evidence="2 5" id="KW-0238">DNA-binding</keyword>
<reference evidence="5 6" key="1">
    <citation type="submission" date="2020-07" db="EMBL/GenBank/DDBJ databases">
        <title>Genomic Encyclopedia of Archaeal and Bacterial Type Strains, Phase II (KMG-II): from individual species to whole genera.</title>
        <authorList>
            <person name="Goeker M."/>
        </authorList>
    </citation>
    <scope>NUCLEOTIDE SEQUENCE [LARGE SCALE GENOMIC DNA]</scope>
    <source>
        <strain evidence="5 6">DSM 21226</strain>
    </source>
</reference>
<dbReference type="AlphaFoldDB" id="A0A7Y9R0Y0"/>
<dbReference type="Gene3D" id="1.10.10.10">
    <property type="entry name" value="Winged helix-like DNA-binding domain superfamily/Winged helix DNA-binding domain"/>
    <property type="match status" value="1"/>
</dbReference>
<feature type="domain" description="HTH luxR-type" evidence="4">
    <location>
        <begin position="199"/>
        <end position="264"/>
    </location>
</feature>
<name>A0A7Y9R0Y0_9BURK</name>
<accession>A0A7Y9R0Y0</accession>
<dbReference type="InterPro" id="IPR000792">
    <property type="entry name" value="Tscrpt_reg_LuxR_C"/>
</dbReference>
<evidence type="ECO:0000259" key="4">
    <source>
        <dbReference type="PROSITE" id="PS50043"/>
    </source>
</evidence>
<dbReference type="Proteomes" id="UP000518288">
    <property type="component" value="Unassembled WGS sequence"/>
</dbReference>
<dbReference type="SMART" id="SM00421">
    <property type="entry name" value="HTH_LUXR"/>
    <property type="match status" value="1"/>
</dbReference>
<dbReference type="InterPro" id="IPR036388">
    <property type="entry name" value="WH-like_DNA-bd_sf"/>
</dbReference>
<protein>
    <submittedName>
        <fullName evidence="5">DNA-binding CsgD family transcriptional regulator</fullName>
    </submittedName>
</protein>
<dbReference type="InterPro" id="IPR016032">
    <property type="entry name" value="Sig_transdc_resp-reg_C-effctor"/>
</dbReference>
<dbReference type="PANTHER" id="PTHR44688">
    <property type="entry name" value="DNA-BINDING TRANSCRIPTIONAL ACTIVATOR DEVR_DOSR"/>
    <property type="match status" value="1"/>
</dbReference>
<dbReference type="RefSeq" id="WP_179633767.1">
    <property type="nucleotide sequence ID" value="NZ_CAXYYM010000147.1"/>
</dbReference>
<dbReference type="PRINTS" id="PR00038">
    <property type="entry name" value="HTHLUXR"/>
</dbReference>
<evidence type="ECO:0000256" key="2">
    <source>
        <dbReference type="ARBA" id="ARBA00023125"/>
    </source>
</evidence>
<evidence type="ECO:0000256" key="3">
    <source>
        <dbReference type="ARBA" id="ARBA00023163"/>
    </source>
</evidence>
<dbReference type="EMBL" id="JACCFH010000001">
    <property type="protein sequence ID" value="NYG32942.1"/>
    <property type="molecule type" value="Genomic_DNA"/>
</dbReference>
<dbReference type="PROSITE" id="PS50043">
    <property type="entry name" value="HTH_LUXR_2"/>
    <property type="match status" value="1"/>
</dbReference>
<gene>
    <name evidence="5" type="ORF">BDD16_001928</name>
</gene>
<evidence type="ECO:0000256" key="1">
    <source>
        <dbReference type="ARBA" id="ARBA00023015"/>
    </source>
</evidence>
<organism evidence="5 6">
    <name type="scientific">Sphaerotilus montanus</name>
    <dbReference type="NCBI Taxonomy" id="522889"/>
    <lineage>
        <taxon>Bacteria</taxon>
        <taxon>Pseudomonadati</taxon>
        <taxon>Pseudomonadota</taxon>
        <taxon>Betaproteobacteria</taxon>
        <taxon>Burkholderiales</taxon>
        <taxon>Sphaerotilaceae</taxon>
        <taxon>Sphaerotilus</taxon>
    </lineage>
</organism>
<dbReference type="CDD" id="cd06170">
    <property type="entry name" value="LuxR_C_like"/>
    <property type="match status" value="1"/>
</dbReference>
<evidence type="ECO:0000313" key="5">
    <source>
        <dbReference type="EMBL" id="NYG32942.1"/>
    </source>
</evidence>
<keyword evidence="3" id="KW-0804">Transcription</keyword>
<comment type="caution">
    <text evidence="5">The sequence shown here is derived from an EMBL/GenBank/DDBJ whole genome shotgun (WGS) entry which is preliminary data.</text>
</comment>
<dbReference type="PANTHER" id="PTHR44688:SF16">
    <property type="entry name" value="DNA-BINDING TRANSCRIPTIONAL ACTIVATOR DEVR_DOSR"/>
    <property type="match status" value="1"/>
</dbReference>
<dbReference type="GO" id="GO:0006355">
    <property type="term" value="P:regulation of DNA-templated transcription"/>
    <property type="evidence" value="ECO:0007669"/>
    <property type="project" value="InterPro"/>
</dbReference>
<keyword evidence="1" id="KW-0805">Transcription regulation</keyword>
<sequence>MTILAQLPHHPARTEEGALAALVMAIGGPAFATQALTALNAPLQAASWSVYRVWRDRTPELCLSASHGVADTTRACFDAYCDGLYRRDCSFDLARKAPVPGGATVLQMRAVDAPTPEHRERIYRRHGILERLSVVSAEDDGALLAVNLYHHAHQGDFSGRECEQFVRIAPLVLAGVRRHLALVGPQAPVPAECTGRAALQAACADLTTRELDVCERLLRGWSHDGVAADLGLSVATVKTYRTRAFRRLGLHFRSELFARFGTARSAAGHH</sequence>